<dbReference type="PANTHER" id="PTHR22775">
    <property type="entry name" value="SORTING NEXIN"/>
    <property type="match status" value="1"/>
</dbReference>
<dbReference type="SUPFAM" id="SSF58038">
    <property type="entry name" value="SNARE fusion complex"/>
    <property type="match status" value="1"/>
</dbReference>
<dbReference type="EMBL" id="JAPZBQ010000003">
    <property type="protein sequence ID" value="KAJ5338332.1"/>
    <property type="molecule type" value="Genomic_DNA"/>
</dbReference>
<dbReference type="InterPro" id="IPR001683">
    <property type="entry name" value="PX_dom"/>
</dbReference>
<feature type="compositionally biased region" description="Basic and acidic residues" evidence="1">
    <location>
        <begin position="171"/>
        <end position="183"/>
    </location>
</feature>
<reference evidence="4" key="2">
    <citation type="journal article" date="2023" name="IMA Fungus">
        <title>Comparative genomic study of the Penicillium genus elucidates a diverse pangenome and 15 lateral gene transfer events.</title>
        <authorList>
            <person name="Petersen C."/>
            <person name="Sorensen T."/>
            <person name="Nielsen M.R."/>
            <person name="Sondergaard T.E."/>
            <person name="Sorensen J.L."/>
            <person name="Fitzpatrick D.A."/>
            <person name="Frisvad J.C."/>
            <person name="Nielsen K.L."/>
        </authorList>
    </citation>
    <scope>NUCLEOTIDE SEQUENCE</scope>
    <source>
        <strain evidence="4">IBT 35673</strain>
    </source>
</reference>
<proteinExistence type="predicted"/>
<accession>A0A9W9UES5</accession>
<dbReference type="GO" id="GO:0035091">
    <property type="term" value="F:phosphatidylinositol binding"/>
    <property type="evidence" value="ECO:0007669"/>
    <property type="project" value="InterPro"/>
</dbReference>
<gene>
    <name evidence="4" type="ORF">N7452_005060</name>
</gene>
<feature type="region of interest" description="Disordered" evidence="1">
    <location>
        <begin position="171"/>
        <end position="234"/>
    </location>
</feature>
<sequence>MAPTVEISIPNTTISHTSPPHTVYHITLRLPLRSFTVPKRYSDFSTFHSTLISQTNEPPPAPLPSKTWFSNTISNERLREDRRHGLEQYLQAINESDDGRWRTSPAWRAFLNLPTAVTSAGNGSTNTSTRLHAAITDPASTNAPITDPTLWLDCYRDMKSHLHDARLQLSRRDQETTPQKQHESSAQAKKSLVRAGTIITTLDDGLKNMGRGDKSSESTSSSSIGSGETRRRKDLLINARKEKDGLEDLLHAMATKSRLDHAVASIQDKEALMSVGNTTGDGASGGRRTPARTGRVLGKETERTRELDNDGVLQLQRQMMQSQDQNVDELMKIIIRQKELGTQINEELEVQNDLLKLADEETDMFVHSLVLGFFEMLANYIPRLKSKLDVGRKRIGKIS</sequence>
<name>A0A9W9UES5_PENBR</name>
<dbReference type="PROSITE" id="PS50192">
    <property type="entry name" value="T_SNARE"/>
    <property type="match status" value="1"/>
</dbReference>
<dbReference type="CDD" id="cd06897">
    <property type="entry name" value="PX_SNARE"/>
    <property type="match status" value="1"/>
</dbReference>
<dbReference type="Pfam" id="PF00787">
    <property type="entry name" value="PX"/>
    <property type="match status" value="1"/>
</dbReference>
<dbReference type="SUPFAM" id="SSF64268">
    <property type="entry name" value="PX domain"/>
    <property type="match status" value="1"/>
</dbReference>
<dbReference type="InterPro" id="IPR036871">
    <property type="entry name" value="PX_dom_sf"/>
</dbReference>
<dbReference type="CDD" id="cd15858">
    <property type="entry name" value="SNARE_VAM7"/>
    <property type="match status" value="1"/>
</dbReference>
<dbReference type="Proteomes" id="UP001147695">
    <property type="component" value="Unassembled WGS sequence"/>
</dbReference>
<organism evidence="4 5">
    <name type="scientific">Penicillium brevicompactum</name>
    <dbReference type="NCBI Taxonomy" id="5074"/>
    <lineage>
        <taxon>Eukaryota</taxon>
        <taxon>Fungi</taxon>
        <taxon>Dikarya</taxon>
        <taxon>Ascomycota</taxon>
        <taxon>Pezizomycotina</taxon>
        <taxon>Eurotiomycetes</taxon>
        <taxon>Eurotiomycetidae</taxon>
        <taxon>Eurotiales</taxon>
        <taxon>Aspergillaceae</taxon>
        <taxon>Penicillium</taxon>
    </lineage>
</organism>
<evidence type="ECO:0000259" key="3">
    <source>
        <dbReference type="PROSITE" id="PS50195"/>
    </source>
</evidence>
<dbReference type="InterPro" id="IPR000727">
    <property type="entry name" value="T_SNARE_dom"/>
</dbReference>
<evidence type="ECO:0000259" key="2">
    <source>
        <dbReference type="PROSITE" id="PS50192"/>
    </source>
</evidence>
<feature type="compositionally biased region" description="Low complexity" evidence="1">
    <location>
        <begin position="217"/>
        <end position="227"/>
    </location>
</feature>
<protein>
    <recommendedName>
        <fullName evidence="6">PX domain-containing protein</fullName>
    </recommendedName>
</protein>
<evidence type="ECO:0000256" key="1">
    <source>
        <dbReference type="SAM" id="MobiDB-lite"/>
    </source>
</evidence>
<dbReference type="Gene3D" id="3.30.1520.10">
    <property type="entry name" value="Phox-like domain"/>
    <property type="match status" value="1"/>
</dbReference>
<evidence type="ECO:0000313" key="5">
    <source>
        <dbReference type="Proteomes" id="UP001147695"/>
    </source>
</evidence>
<feature type="compositionally biased region" description="Basic and acidic residues" evidence="1">
    <location>
        <begin position="204"/>
        <end position="216"/>
    </location>
</feature>
<dbReference type="AlphaFoldDB" id="A0A9W9UES5"/>
<dbReference type="PANTHER" id="PTHR22775:SF3">
    <property type="entry name" value="SORTING NEXIN-13"/>
    <property type="match status" value="1"/>
</dbReference>
<evidence type="ECO:0008006" key="6">
    <source>
        <dbReference type="Google" id="ProtNLM"/>
    </source>
</evidence>
<feature type="domain" description="PX" evidence="3">
    <location>
        <begin position="1"/>
        <end position="117"/>
    </location>
</feature>
<dbReference type="Gene3D" id="1.20.5.110">
    <property type="match status" value="1"/>
</dbReference>
<evidence type="ECO:0000313" key="4">
    <source>
        <dbReference type="EMBL" id="KAJ5338332.1"/>
    </source>
</evidence>
<comment type="caution">
    <text evidence="4">The sequence shown here is derived from an EMBL/GenBank/DDBJ whole genome shotgun (WGS) entry which is preliminary data.</text>
</comment>
<dbReference type="PROSITE" id="PS50195">
    <property type="entry name" value="PX"/>
    <property type="match status" value="1"/>
</dbReference>
<reference evidence="4" key="1">
    <citation type="submission" date="2022-12" db="EMBL/GenBank/DDBJ databases">
        <authorList>
            <person name="Petersen C."/>
        </authorList>
    </citation>
    <scope>NUCLEOTIDE SEQUENCE</scope>
    <source>
        <strain evidence="4">IBT 35673</strain>
    </source>
</reference>
<dbReference type="SMART" id="SM00312">
    <property type="entry name" value="PX"/>
    <property type="match status" value="1"/>
</dbReference>
<feature type="domain" description="T-SNARE coiled-coil homology" evidence="2">
    <location>
        <begin position="317"/>
        <end position="363"/>
    </location>
</feature>